<sequence length="112" mass="12917">MFNSRIDSRDFRVLLYEWKSDHNAAAATRNIKAAFEDGLANKRTVSRCYTKFESGDLNLTNENHGRLETVANNEVLRAIVEQSPGNAFKYYAEEPYVTLTTISRHLKRLTKF</sequence>
<organism evidence="2 3">
    <name type="scientific">Trichonephila clavata</name>
    <name type="common">Joro spider</name>
    <name type="synonym">Nephila clavata</name>
    <dbReference type="NCBI Taxonomy" id="2740835"/>
    <lineage>
        <taxon>Eukaryota</taxon>
        <taxon>Metazoa</taxon>
        <taxon>Ecdysozoa</taxon>
        <taxon>Arthropoda</taxon>
        <taxon>Chelicerata</taxon>
        <taxon>Arachnida</taxon>
        <taxon>Araneae</taxon>
        <taxon>Araneomorphae</taxon>
        <taxon>Entelegynae</taxon>
        <taxon>Araneoidea</taxon>
        <taxon>Nephilidae</taxon>
        <taxon>Trichonephila</taxon>
    </lineage>
</organism>
<feature type="domain" description="Mos1 transposase HTH" evidence="1">
    <location>
        <begin position="13"/>
        <end position="56"/>
    </location>
</feature>
<name>A0A8X6JGK6_TRICU</name>
<dbReference type="AlphaFoldDB" id="A0A8X6JGK6"/>
<protein>
    <recommendedName>
        <fullName evidence="1">Mos1 transposase HTH domain-containing protein</fullName>
    </recommendedName>
</protein>
<proteinExistence type="predicted"/>
<dbReference type="Pfam" id="PF17906">
    <property type="entry name" value="HTH_48"/>
    <property type="match status" value="1"/>
</dbReference>
<reference evidence="2" key="1">
    <citation type="submission" date="2020-07" db="EMBL/GenBank/DDBJ databases">
        <title>Multicomponent nature underlies the extraordinary mechanical properties of spider dragline silk.</title>
        <authorList>
            <person name="Kono N."/>
            <person name="Nakamura H."/>
            <person name="Mori M."/>
            <person name="Yoshida Y."/>
            <person name="Ohtoshi R."/>
            <person name="Malay A.D."/>
            <person name="Moran D.A.P."/>
            <person name="Tomita M."/>
            <person name="Numata K."/>
            <person name="Arakawa K."/>
        </authorList>
    </citation>
    <scope>NUCLEOTIDE SEQUENCE</scope>
</reference>
<gene>
    <name evidence="2" type="ORF">TNCT_425781</name>
</gene>
<evidence type="ECO:0000313" key="2">
    <source>
        <dbReference type="EMBL" id="GFR05661.1"/>
    </source>
</evidence>
<evidence type="ECO:0000259" key="1">
    <source>
        <dbReference type="Pfam" id="PF17906"/>
    </source>
</evidence>
<dbReference type="InterPro" id="IPR041426">
    <property type="entry name" value="Mos1_HTH"/>
</dbReference>
<dbReference type="Proteomes" id="UP000887116">
    <property type="component" value="Unassembled WGS sequence"/>
</dbReference>
<keyword evidence="3" id="KW-1185">Reference proteome</keyword>
<accession>A0A8X6JGK6</accession>
<dbReference type="EMBL" id="BMAO01025876">
    <property type="protein sequence ID" value="GFR05661.1"/>
    <property type="molecule type" value="Genomic_DNA"/>
</dbReference>
<dbReference type="Gene3D" id="1.10.10.1450">
    <property type="match status" value="1"/>
</dbReference>
<comment type="caution">
    <text evidence="2">The sequence shown here is derived from an EMBL/GenBank/DDBJ whole genome shotgun (WGS) entry which is preliminary data.</text>
</comment>
<dbReference type="OrthoDB" id="10477207at2759"/>
<evidence type="ECO:0000313" key="3">
    <source>
        <dbReference type="Proteomes" id="UP000887116"/>
    </source>
</evidence>